<dbReference type="Proteomes" id="UP000688137">
    <property type="component" value="Unassembled WGS sequence"/>
</dbReference>
<feature type="region of interest" description="Disordered" evidence="1">
    <location>
        <begin position="1"/>
        <end position="25"/>
    </location>
</feature>
<feature type="compositionally biased region" description="Basic and acidic residues" evidence="1">
    <location>
        <begin position="11"/>
        <end position="25"/>
    </location>
</feature>
<keyword evidence="3" id="KW-1185">Reference proteome</keyword>
<proteinExistence type="predicted"/>
<comment type="caution">
    <text evidence="2">The sequence shown here is derived from an EMBL/GenBank/DDBJ whole genome shotgun (WGS) entry which is preliminary data.</text>
</comment>
<evidence type="ECO:0000313" key="3">
    <source>
        <dbReference type="Proteomes" id="UP000688137"/>
    </source>
</evidence>
<dbReference type="AlphaFoldDB" id="A0A8S1MLR5"/>
<gene>
    <name evidence="2" type="ORF">PPRIM_AZ9-3.1.T0640033</name>
</gene>
<dbReference type="EMBL" id="CAJJDM010000066">
    <property type="protein sequence ID" value="CAD8080589.1"/>
    <property type="molecule type" value="Genomic_DNA"/>
</dbReference>
<protein>
    <submittedName>
        <fullName evidence="2">Uncharacterized protein</fullName>
    </submittedName>
</protein>
<sequence length="168" mass="19826">MQAQNQLKWSDLQKDEKDNTLRNNDEQPRLAYLSDNVMKVNSMKFTLGPNKISKVMIGLCDKRIRQERGMIFQDKSFVGHGTYLLYSVDCYNSFLFSHWDLECNYNEGGFVLNQNDEVEMTFDLEKKTLKIFDIKKPERNVQFQTEHHKLEDLHLCVVIIQGELIFHS</sequence>
<dbReference type="OMA" id="QERGMIF"/>
<organism evidence="2 3">
    <name type="scientific">Paramecium primaurelia</name>
    <dbReference type="NCBI Taxonomy" id="5886"/>
    <lineage>
        <taxon>Eukaryota</taxon>
        <taxon>Sar</taxon>
        <taxon>Alveolata</taxon>
        <taxon>Ciliophora</taxon>
        <taxon>Intramacronucleata</taxon>
        <taxon>Oligohymenophorea</taxon>
        <taxon>Peniculida</taxon>
        <taxon>Parameciidae</taxon>
        <taxon>Paramecium</taxon>
    </lineage>
</organism>
<evidence type="ECO:0000256" key="1">
    <source>
        <dbReference type="SAM" id="MobiDB-lite"/>
    </source>
</evidence>
<accession>A0A8S1MLR5</accession>
<reference evidence="2" key="1">
    <citation type="submission" date="2021-01" db="EMBL/GenBank/DDBJ databases">
        <authorList>
            <consortium name="Genoscope - CEA"/>
            <person name="William W."/>
        </authorList>
    </citation>
    <scope>NUCLEOTIDE SEQUENCE</scope>
</reference>
<name>A0A8S1MLR5_PARPR</name>
<evidence type="ECO:0000313" key="2">
    <source>
        <dbReference type="EMBL" id="CAD8080589.1"/>
    </source>
</evidence>